<name>A0A7D9I0P8_PARCT</name>
<dbReference type="Gene3D" id="1.25.40.20">
    <property type="entry name" value="Ankyrin repeat-containing domain"/>
    <property type="match status" value="3"/>
</dbReference>
<dbReference type="InterPro" id="IPR002110">
    <property type="entry name" value="Ankyrin_rpt"/>
</dbReference>
<proteinExistence type="predicted"/>
<dbReference type="GO" id="GO:0031436">
    <property type="term" value="C:BRCA1-BARD1 complex"/>
    <property type="evidence" value="ECO:0007669"/>
    <property type="project" value="TreeGrafter"/>
</dbReference>
<keyword evidence="1" id="KW-0677">Repeat</keyword>
<dbReference type="Proteomes" id="UP001152795">
    <property type="component" value="Unassembled WGS sequence"/>
</dbReference>
<dbReference type="Pfam" id="PF12796">
    <property type="entry name" value="Ank_2"/>
    <property type="match status" value="3"/>
</dbReference>
<sequence length="879" mass="97805">MNVPSLNSTTFKQREREVVKAVESVARKACGKNCQNGTSGGNGVCDEDNLVPLPCSFDMGKGHNSMTGQAAKWKEHDCRRKHSDCSEAMEPAAAVEMFNNAPKHNIKHSVYTGDDDDSTTEAHIRQKVGYKIDKLSDIIHMKRSLTTRIYHLRKNGRFPNSSTLSHKSKSYYLQNVVTVLIGHNVATFDTPIFLRNAGKEFTDKLQSMNVWFADSLTLFKALVKCKYSSLKSFTFPQMNQISLYETLFQQSFDAHDALEDVTALRKILFSSRLELSGKTIVDNSGLVTTNHAASVRTYLGLQEDNVGEIKPDSYPDYKIFVSSTSRNKILKAGTLFLYQIFPGSTLPCQRLLFKATKAAEQDTVRKLVSFFQSDSSFINSKEVGSGNTALHMACRQGHFELVQYFLEHGADIDSTNNMNCTPFFPAVGAKQREVAELLIEWGANIYKKNNTGKTAFDIISNEGFIADLLDKDKKMRSFESQVISGDVEKLTEVVEAQCRGEMFLRSLRSRCIQGSTLLHTATHFGATALVKTLLKERVSINLADYKGATALHRAKDAKTLEVLLEAGADIDAVDDDGNSPLHVMCYGEEGNETHLDCIEILLQKMPSLTERNKKGMLAIHCCALQDRVDGTELLLRYDPGQLIRKELNLENQAAPSPLFLAVANDHLDFGCWLSHNKFSFFLGESDKLVERIILGELPCSDYLLAIQFLLDHGASAGFVGAEGNTPLHYVAGNPDLCEILQLLVDRDADVNALNDDSFSPLFFATQSSCIYNASLLLTNGANTKLKNLQGLTALDFVTDFEEWINSGFFDEQTQARLKAHSLKHSRDLVRAITIKVKGKTPTVSDRTLSPQNPNSPPSRVQEIQTDLVRLSFPRQLTFS</sequence>
<gene>
    <name evidence="4" type="ORF">PACLA_8A085751</name>
</gene>
<dbReference type="InterPro" id="IPR036397">
    <property type="entry name" value="RNaseH_sf"/>
</dbReference>
<dbReference type="GO" id="GO:0004842">
    <property type="term" value="F:ubiquitin-protein transferase activity"/>
    <property type="evidence" value="ECO:0007669"/>
    <property type="project" value="TreeGrafter"/>
</dbReference>
<dbReference type="SUPFAM" id="SSF53098">
    <property type="entry name" value="Ribonuclease H-like"/>
    <property type="match status" value="1"/>
</dbReference>
<dbReference type="OrthoDB" id="424503at2759"/>
<dbReference type="GO" id="GO:0085020">
    <property type="term" value="P:protein K6-linked ubiquitination"/>
    <property type="evidence" value="ECO:0007669"/>
    <property type="project" value="TreeGrafter"/>
</dbReference>
<dbReference type="SUPFAM" id="SSF48403">
    <property type="entry name" value="Ankyrin repeat"/>
    <property type="match status" value="1"/>
</dbReference>
<comment type="caution">
    <text evidence="4">The sequence shown here is derived from an EMBL/GenBank/DDBJ whole genome shotgun (WGS) entry which is preliminary data.</text>
</comment>
<reference evidence="4" key="1">
    <citation type="submission" date="2020-04" db="EMBL/GenBank/DDBJ databases">
        <authorList>
            <person name="Alioto T."/>
            <person name="Alioto T."/>
            <person name="Gomez Garrido J."/>
        </authorList>
    </citation>
    <scope>NUCLEOTIDE SEQUENCE</scope>
    <source>
        <strain evidence="4">A484AB</strain>
    </source>
</reference>
<evidence type="ECO:0000256" key="1">
    <source>
        <dbReference type="ARBA" id="ARBA00022737"/>
    </source>
</evidence>
<evidence type="ECO:0000259" key="3">
    <source>
        <dbReference type="Pfam" id="PF20700"/>
    </source>
</evidence>
<dbReference type="SMART" id="SM00248">
    <property type="entry name" value="ANK"/>
    <property type="match status" value="8"/>
</dbReference>
<keyword evidence="5" id="KW-1185">Reference proteome</keyword>
<evidence type="ECO:0000313" key="5">
    <source>
        <dbReference type="Proteomes" id="UP001152795"/>
    </source>
</evidence>
<dbReference type="Pfam" id="PF00023">
    <property type="entry name" value="Ank"/>
    <property type="match status" value="1"/>
</dbReference>
<dbReference type="PANTHER" id="PTHR24171">
    <property type="entry name" value="ANKYRIN REPEAT DOMAIN-CONTAINING PROTEIN 39-RELATED"/>
    <property type="match status" value="1"/>
</dbReference>
<dbReference type="Pfam" id="PF20700">
    <property type="entry name" value="Mutator"/>
    <property type="match status" value="1"/>
</dbReference>
<accession>A0A7D9I0P8</accession>
<dbReference type="GO" id="GO:0003676">
    <property type="term" value="F:nucleic acid binding"/>
    <property type="evidence" value="ECO:0007669"/>
    <property type="project" value="InterPro"/>
</dbReference>
<dbReference type="PROSITE" id="PS50297">
    <property type="entry name" value="ANK_REP_REGION"/>
    <property type="match status" value="3"/>
</dbReference>
<dbReference type="AlphaFoldDB" id="A0A7D9I0P8"/>
<evidence type="ECO:0000256" key="2">
    <source>
        <dbReference type="ARBA" id="ARBA00023043"/>
    </source>
</evidence>
<protein>
    <submittedName>
        <fullName evidence="4">Serine threonine- phosphatase 6 regulatory ankyrin repeat subunit B isoform X2</fullName>
    </submittedName>
</protein>
<keyword evidence="2" id="KW-0040">ANK repeat</keyword>
<evidence type="ECO:0000313" key="4">
    <source>
        <dbReference type="EMBL" id="CAB3994739.1"/>
    </source>
</evidence>
<dbReference type="PANTHER" id="PTHR24171:SF8">
    <property type="entry name" value="BRCA1-ASSOCIATED RING DOMAIN PROTEIN 1"/>
    <property type="match status" value="1"/>
</dbReference>
<dbReference type="EMBL" id="CACRXK020002526">
    <property type="protein sequence ID" value="CAB3994739.1"/>
    <property type="molecule type" value="Genomic_DNA"/>
</dbReference>
<organism evidence="4 5">
    <name type="scientific">Paramuricea clavata</name>
    <name type="common">Red gorgonian</name>
    <name type="synonym">Violescent sea-whip</name>
    <dbReference type="NCBI Taxonomy" id="317549"/>
    <lineage>
        <taxon>Eukaryota</taxon>
        <taxon>Metazoa</taxon>
        <taxon>Cnidaria</taxon>
        <taxon>Anthozoa</taxon>
        <taxon>Octocorallia</taxon>
        <taxon>Malacalcyonacea</taxon>
        <taxon>Plexauridae</taxon>
        <taxon>Paramuricea</taxon>
    </lineage>
</organism>
<dbReference type="GO" id="GO:0070531">
    <property type="term" value="C:BRCA1-A complex"/>
    <property type="evidence" value="ECO:0007669"/>
    <property type="project" value="TreeGrafter"/>
</dbReference>
<dbReference type="InterPro" id="IPR012337">
    <property type="entry name" value="RNaseH-like_sf"/>
</dbReference>
<dbReference type="Gene3D" id="3.30.420.10">
    <property type="entry name" value="Ribonuclease H-like superfamily/Ribonuclease H"/>
    <property type="match status" value="1"/>
</dbReference>
<dbReference type="PROSITE" id="PS50088">
    <property type="entry name" value="ANK_REPEAT"/>
    <property type="match status" value="3"/>
</dbReference>
<dbReference type="InterPro" id="IPR049012">
    <property type="entry name" value="Mutator_transp_dom"/>
</dbReference>
<dbReference type="PRINTS" id="PR01415">
    <property type="entry name" value="ANKYRIN"/>
</dbReference>
<dbReference type="InterPro" id="IPR036770">
    <property type="entry name" value="Ankyrin_rpt-contain_sf"/>
</dbReference>
<feature type="domain" description="Mutator-like transposase" evidence="3">
    <location>
        <begin position="70"/>
        <end position="189"/>
    </location>
</feature>